<name>A0ABW0K1T8_9BACL</name>
<accession>A0ABW0K1T8</accession>
<sequence>MGGAASWHEYLYILTFSYLSGFMNETPQIAKVEERREVPDVDTS</sequence>
<reference evidence="2" key="1">
    <citation type="journal article" date="2019" name="Int. J. Syst. Evol. Microbiol.">
        <title>The Global Catalogue of Microorganisms (GCM) 10K type strain sequencing project: providing services to taxonomists for standard genome sequencing and annotation.</title>
        <authorList>
            <consortium name="The Broad Institute Genomics Platform"/>
            <consortium name="The Broad Institute Genome Sequencing Center for Infectious Disease"/>
            <person name="Wu L."/>
            <person name="Ma J."/>
        </authorList>
    </citation>
    <scope>NUCLEOTIDE SEQUENCE [LARGE SCALE GENOMIC DNA]</scope>
    <source>
        <strain evidence="2">KACC 11904</strain>
    </source>
</reference>
<dbReference type="RefSeq" id="WP_270878396.1">
    <property type="nucleotide sequence ID" value="NZ_JAQFVF010000019.1"/>
</dbReference>
<keyword evidence="2" id="KW-1185">Reference proteome</keyword>
<protein>
    <recommendedName>
        <fullName evidence="3">YqzL family protein</fullName>
    </recommendedName>
</protein>
<comment type="caution">
    <text evidence="1">The sequence shown here is derived from an EMBL/GenBank/DDBJ whole genome shotgun (WGS) entry which is preliminary data.</text>
</comment>
<proteinExistence type="predicted"/>
<dbReference type="Proteomes" id="UP001596044">
    <property type="component" value="Unassembled WGS sequence"/>
</dbReference>
<dbReference type="EMBL" id="JBHSMJ010000006">
    <property type="protein sequence ID" value="MFC5447193.1"/>
    <property type="molecule type" value="Genomic_DNA"/>
</dbReference>
<organism evidence="1 2">
    <name type="scientific">Paenibacillus aestuarii</name>
    <dbReference type="NCBI Taxonomy" id="516965"/>
    <lineage>
        <taxon>Bacteria</taxon>
        <taxon>Bacillati</taxon>
        <taxon>Bacillota</taxon>
        <taxon>Bacilli</taxon>
        <taxon>Bacillales</taxon>
        <taxon>Paenibacillaceae</taxon>
        <taxon>Paenibacillus</taxon>
    </lineage>
</organism>
<gene>
    <name evidence="1" type="ORF">ACFPOG_02910</name>
</gene>
<evidence type="ECO:0008006" key="3">
    <source>
        <dbReference type="Google" id="ProtNLM"/>
    </source>
</evidence>
<evidence type="ECO:0000313" key="1">
    <source>
        <dbReference type="EMBL" id="MFC5447193.1"/>
    </source>
</evidence>
<evidence type="ECO:0000313" key="2">
    <source>
        <dbReference type="Proteomes" id="UP001596044"/>
    </source>
</evidence>